<accession>A0A5C6AZ76</accession>
<feature type="region of interest" description="Disordered" evidence="1">
    <location>
        <begin position="72"/>
        <end position="236"/>
    </location>
</feature>
<organism evidence="2 3">
    <name type="scientific">Stieleria varia</name>
    <dbReference type="NCBI Taxonomy" id="2528005"/>
    <lineage>
        <taxon>Bacteria</taxon>
        <taxon>Pseudomonadati</taxon>
        <taxon>Planctomycetota</taxon>
        <taxon>Planctomycetia</taxon>
        <taxon>Pirellulales</taxon>
        <taxon>Pirellulaceae</taxon>
        <taxon>Stieleria</taxon>
    </lineage>
</organism>
<sequence>MGCWALRCVGHCTWGLAWTITLLIATGCQNRAHRDAYHAKMASEIRVLEDQLYDADYQNRVLRDKLERLGAQQKNSVTPTPYAPLVESSREPLPPQPKPYPTESYHTDPYDLPPDSDPSATVDDGKVVVPPTTTPRESTPPTRAPDSSSRPLTEPEQIPTPDPTIMKENEDAAANPSTRDADDNPFPAEKETEPRILPPPNRPEPPGPSSLEVKPIIPGELIPPGVPEPDPPGKIELPDDAKVLLDDFAPQVIDPNSTSGIPDHLELHRGLSGGHQMDEDDEVDGVFLVVNALDDDNRVVDLSKFDIDATLTVVAVDPTIASDDQRIGRWEFTADEVREMIKTQPVNGLHVSIPWSDQRPAGDELILHVRLKAADEEMICQGKVSLAPSVAMSNWLPRGGAKR</sequence>
<dbReference type="EMBL" id="SJPN01000003">
    <property type="protein sequence ID" value="TWU04980.1"/>
    <property type="molecule type" value="Genomic_DNA"/>
</dbReference>
<proteinExistence type="predicted"/>
<evidence type="ECO:0000313" key="2">
    <source>
        <dbReference type="EMBL" id="TWU04980.1"/>
    </source>
</evidence>
<evidence type="ECO:0000313" key="3">
    <source>
        <dbReference type="Proteomes" id="UP000320176"/>
    </source>
</evidence>
<name>A0A5C6AZ76_9BACT</name>
<evidence type="ECO:0000256" key="1">
    <source>
        <dbReference type="SAM" id="MobiDB-lite"/>
    </source>
</evidence>
<dbReference type="PROSITE" id="PS51257">
    <property type="entry name" value="PROKAR_LIPOPROTEIN"/>
    <property type="match status" value="1"/>
</dbReference>
<dbReference type="Proteomes" id="UP000320176">
    <property type="component" value="Unassembled WGS sequence"/>
</dbReference>
<gene>
    <name evidence="2" type="ORF">Pla52n_30250</name>
</gene>
<dbReference type="AlphaFoldDB" id="A0A5C6AZ76"/>
<keyword evidence="3" id="KW-1185">Reference proteome</keyword>
<protein>
    <submittedName>
        <fullName evidence="2">Uncharacterized protein</fullName>
    </submittedName>
</protein>
<comment type="caution">
    <text evidence="2">The sequence shown here is derived from an EMBL/GenBank/DDBJ whole genome shotgun (WGS) entry which is preliminary data.</text>
</comment>
<feature type="compositionally biased region" description="Pro residues" evidence="1">
    <location>
        <begin position="196"/>
        <end position="208"/>
    </location>
</feature>
<reference evidence="2 3" key="1">
    <citation type="submission" date="2019-02" db="EMBL/GenBank/DDBJ databases">
        <title>Deep-cultivation of Planctomycetes and their phenomic and genomic characterization uncovers novel biology.</title>
        <authorList>
            <person name="Wiegand S."/>
            <person name="Jogler M."/>
            <person name="Boedeker C."/>
            <person name="Pinto D."/>
            <person name="Vollmers J."/>
            <person name="Rivas-Marin E."/>
            <person name="Kohn T."/>
            <person name="Peeters S.H."/>
            <person name="Heuer A."/>
            <person name="Rast P."/>
            <person name="Oberbeckmann S."/>
            <person name="Bunk B."/>
            <person name="Jeske O."/>
            <person name="Meyerdierks A."/>
            <person name="Storesund J.E."/>
            <person name="Kallscheuer N."/>
            <person name="Luecker S."/>
            <person name="Lage O.M."/>
            <person name="Pohl T."/>
            <person name="Merkel B.J."/>
            <person name="Hornburger P."/>
            <person name="Mueller R.-W."/>
            <person name="Bruemmer F."/>
            <person name="Labrenz M."/>
            <person name="Spormann A.M."/>
            <person name="Op Den Camp H."/>
            <person name="Overmann J."/>
            <person name="Amann R."/>
            <person name="Jetten M.S.M."/>
            <person name="Mascher T."/>
            <person name="Medema M.H."/>
            <person name="Devos D.P."/>
            <person name="Kaster A.-K."/>
            <person name="Ovreas L."/>
            <person name="Rohde M."/>
            <person name="Galperin M.Y."/>
            <person name="Jogler C."/>
        </authorList>
    </citation>
    <scope>NUCLEOTIDE SEQUENCE [LARGE SCALE GENOMIC DNA]</scope>
    <source>
        <strain evidence="2 3">Pla52n</strain>
    </source>
</reference>
<feature type="compositionally biased region" description="Low complexity" evidence="1">
    <location>
        <begin position="130"/>
        <end position="141"/>
    </location>
</feature>